<feature type="binding site" evidence="10">
    <location>
        <begin position="155"/>
        <end position="158"/>
    </location>
    <ligand>
        <name>substrate</name>
    </ligand>
</feature>
<evidence type="ECO:0000313" key="12">
    <source>
        <dbReference type="EMBL" id="AEP10062.1"/>
    </source>
</evidence>
<protein>
    <recommendedName>
        <fullName evidence="10">dITP/XTP pyrophosphatase</fullName>
        <ecNumber evidence="10">3.6.1.66</ecNumber>
    </recommendedName>
    <alternativeName>
        <fullName evidence="10">Non-canonical purine NTP pyrophosphatase</fullName>
    </alternativeName>
    <alternativeName>
        <fullName evidence="10">Non-standard purine NTP pyrophosphatase</fullName>
    </alternativeName>
    <alternativeName>
        <fullName evidence="10">Nucleoside-triphosphate diphosphatase</fullName>
    </alternativeName>
    <alternativeName>
        <fullName evidence="10">Nucleoside-triphosphate pyrophosphatase</fullName>
        <shortName evidence="10">NTPase</shortName>
    </alternativeName>
</protein>
<reference evidence="12 13" key="1">
    <citation type="journal article" date="2011" name="BMC Genomics">
        <title>Genomic insights into an obligate epibiotic bacterial predator: Micavibrio aeruginosavorus ARL-13.</title>
        <authorList>
            <person name="Wang Z."/>
            <person name="Kadouri D."/>
            <person name="Wu M."/>
        </authorList>
    </citation>
    <scope>NUCLEOTIDE SEQUENCE [LARGE SCALE GENOMIC DNA]</scope>
    <source>
        <strain evidence="12 13">ARL-13</strain>
    </source>
</reference>
<dbReference type="PANTHER" id="PTHR11067">
    <property type="entry name" value="INOSINE TRIPHOSPHATE PYROPHOSPHATASE/HAM1 PROTEIN"/>
    <property type="match status" value="1"/>
</dbReference>
<dbReference type="GO" id="GO:0009117">
    <property type="term" value="P:nucleotide metabolic process"/>
    <property type="evidence" value="ECO:0007669"/>
    <property type="project" value="UniProtKB-KW"/>
</dbReference>
<dbReference type="InterPro" id="IPR020922">
    <property type="entry name" value="dITP/XTP_pyrophosphatase"/>
</dbReference>
<dbReference type="HOGENOM" id="CLU_082080_0_0_5"/>
<dbReference type="PANTHER" id="PTHR11067:SF9">
    <property type="entry name" value="INOSINE TRIPHOSPHATE PYROPHOSPHATASE"/>
    <property type="match status" value="1"/>
</dbReference>
<dbReference type="GO" id="GO:0009146">
    <property type="term" value="P:purine nucleoside triphosphate catabolic process"/>
    <property type="evidence" value="ECO:0007669"/>
    <property type="project" value="UniProtKB-UniRule"/>
</dbReference>
<dbReference type="RefSeq" id="WP_014103285.1">
    <property type="nucleotide sequence ID" value="NC_016026.1"/>
</dbReference>
<evidence type="ECO:0000256" key="6">
    <source>
        <dbReference type="ARBA" id="ARBA00022842"/>
    </source>
</evidence>
<dbReference type="OrthoDB" id="9807456at2"/>
<keyword evidence="13" id="KW-1185">Reference proteome</keyword>
<evidence type="ECO:0000313" key="13">
    <source>
        <dbReference type="Proteomes" id="UP000009286"/>
    </source>
</evidence>
<name>G2KRV4_MICAA</name>
<keyword evidence="5 10" id="KW-0378">Hydrolase</keyword>
<dbReference type="NCBIfam" id="TIGR00042">
    <property type="entry name" value="RdgB/HAM1 family non-canonical purine NTP pyrophosphatase"/>
    <property type="match status" value="1"/>
</dbReference>
<evidence type="ECO:0000256" key="10">
    <source>
        <dbReference type="HAMAP-Rule" id="MF_01405"/>
    </source>
</evidence>
<evidence type="ECO:0000256" key="3">
    <source>
        <dbReference type="ARBA" id="ARBA00022723"/>
    </source>
</evidence>
<comment type="catalytic activity">
    <reaction evidence="10">
        <text>ITP + H2O = IMP + diphosphate + H(+)</text>
        <dbReference type="Rhea" id="RHEA:29399"/>
        <dbReference type="ChEBI" id="CHEBI:15377"/>
        <dbReference type="ChEBI" id="CHEBI:15378"/>
        <dbReference type="ChEBI" id="CHEBI:33019"/>
        <dbReference type="ChEBI" id="CHEBI:58053"/>
        <dbReference type="ChEBI" id="CHEBI:61402"/>
        <dbReference type="EC" id="3.6.1.66"/>
    </reaction>
</comment>
<evidence type="ECO:0000256" key="2">
    <source>
        <dbReference type="ARBA" id="ARBA00011738"/>
    </source>
</evidence>
<dbReference type="HAMAP" id="MF_01405">
    <property type="entry name" value="Non_canon_purine_NTPase"/>
    <property type="match status" value="1"/>
</dbReference>
<keyword evidence="7 10" id="KW-0546">Nucleotide metabolism</keyword>
<feature type="active site" description="Proton acceptor" evidence="10">
    <location>
        <position position="74"/>
    </location>
</feature>
<evidence type="ECO:0000256" key="1">
    <source>
        <dbReference type="ARBA" id="ARBA00008023"/>
    </source>
</evidence>
<dbReference type="Pfam" id="PF01725">
    <property type="entry name" value="Ham1p_like"/>
    <property type="match status" value="1"/>
</dbReference>
<evidence type="ECO:0000256" key="11">
    <source>
        <dbReference type="RuleBase" id="RU003781"/>
    </source>
</evidence>
<dbReference type="GO" id="GO:0036222">
    <property type="term" value="F:XTP diphosphatase activity"/>
    <property type="evidence" value="ECO:0007669"/>
    <property type="project" value="UniProtKB-UniRule"/>
</dbReference>
<dbReference type="Gene3D" id="3.90.950.10">
    <property type="match status" value="1"/>
</dbReference>
<dbReference type="GO" id="GO:0035870">
    <property type="term" value="F:dITP diphosphatase activity"/>
    <property type="evidence" value="ECO:0007669"/>
    <property type="project" value="UniProtKB-UniRule"/>
</dbReference>
<accession>G2KRV4</accession>
<dbReference type="SUPFAM" id="SSF52972">
    <property type="entry name" value="ITPase-like"/>
    <property type="match status" value="1"/>
</dbReference>
<comment type="similarity">
    <text evidence="1 10 11">Belongs to the HAM1 NTPase family.</text>
</comment>
<comment type="function">
    <text evidence="10">Pyrophosphatase that catalyzes the hydrolysis of nucleoside triphosphates to their monophosphate derivatives, with a high preference for the non-canonical purine nucleotides XTP (xanthosine triphosphate), dITP (deoxyinosine triphosphate) and ITP. Seems to function as a house-cleaning enzyme that removes non-canonical purine nucleotides from the nucleotide pool, thus preventing their incorporation into DNA/RNA and avoiding chromosomal lesions.</text>
</comment>
<dbReference type="GO" id="GO:0017111">
    <property type="term" value="F:ribonucleoside triphosphate phosphatase activity"/>
    <property type="evidence" value="ECO:0007669"/>
    <property type="project" value="InterPro"/>
</dbReference>
<dbReference type="Proteomes" id="UP000009286">
    <property type="component" value="Chromosome"/>
</dbReference>
<comment type="catalytic activity">
    <reaction evidence="9 10">
        <text>XTP + H2O = XMP + diphosphate + H(+)</text>
        <dbReference type="Rhea" id="RHEA:28610"/>
        <dbReference type="ChEBI" id="CHEBI:15377"/>
        <dbReference type="ChEBI" id="CHEBI:15378"/>
        <dbReference type="ChEBI" id="CHEBI:33019"/>
        <dbReference type="ChEBI" id="CHEBI:57464"/>
        <dbReference type="ChEBI" id="CHEBI:61314"/>
        <dbReference type="EC" id="3.6.1.66"/>
    </reaction>
</comment>
<feature type="binding site" evidence="10">
    <location>
        <position position="75"/>
    </location>
    <ligand>
        <name>substrate</name>
    </ligand>
</feature>
<proteinExistence type="inferred from homology"/>
<evidence type="ECO:0000256" key="4">
    <source>
        <dbReference type="ARBA" id="ARBA00022741"/>
    </source>
</evidence>
<sequence length="195" mass="20540">MALPKIEKLVLATHNAGKVAEIGAMLAPMGIHVVSAGELNLPEPDETETTFVGNALLKAHAAAKVTNLPCLADDSGLCVNALNGDPGVYSARWAGPGKDFAMAMQTVHDKLGAGDDRSAYFICVLALVYPDGSEYVFEGRVNGTLVWPARGVGGFGYDPMFAPDGETRTFGEMTPAEKKNYSHRAIAFAALVDAL</sequence>
<feature type="binding site" evidence="10">
    <location>
        <begin position="183"/>
        <end position="184"/>
    </location>
    <ligand>
        <name>substrate</name>
    </ligand>
</feature>
<keyword evidence="3 10" id="KW-0479">Metal-binding</keyword>
<evidence type="ECO:0000256" key="7">
    <source>
        <dbReference type="ARBA" id="ARBA00023080"/>
    </source>
</evidence>
<feature type="binding site" evidence="10">
    <location>
        <begin position="13"/>
        <end position="18"/>
    </location>
    <ligand>
        <name>substrate</name>
    </ligand>
</feature>
<gene>
    <name evidence="12" type="primary">rdgB</name>
    <name evidence="12" type="ordered locus">MICA_1750</name>
</gene>
<comment type="catalytic activity">
    <reaction evidence="8 10">
        <text>dITP + H2O = dIMP + diphosphate + H(+)</text>
        <dbReference type="Rhea" id="RHEA:28342"/>
        <dbReference type="ChEBI" id="CHEBI:15377"/>
        <dbReference type="ChEBI" id="CHEBI:15378"/>
        <dbReference type="ChEBI" id="CHEBI:33019"/>
        <dbReference type="ChEBI" id="CHEBI:61194"/>
        <dbReference type="ChEBI" id="CHEBI:61382"/>
        <dbReference type="EC" id="3.6.1.66"/>
    </reaction>
</comment>
<dbReference type="GO" id="GO:0046872">
    <property type="term" value="F:metal ion binding"/>
    <property type="evidence" value="ECO:0007669"/>
    <property type="project" value="UniProtKB-KW"/>
</dbReference>
<comment type="cofactor">
    <cofactor evidence="10">
        <name>Mg(2+)</name>
        <dbReference type="ChEBI" id="CHEBI:18420"/>
    </cofactor>
    <text evidence="10">Binds 1 Mg(2+) ion per subunit.</text>
</comment>
<dbReference type="InterPro" id="IPR029001">
    <property type="entry name" value="ITPase-like_fam"/>
</dbReference>
<feature type="binding site" evidence="10">
    <location>
        <position position="45"/>
    </location>
    <ligand>
        <name>Mg(2+)</name>
        <dbReference type="ChEBI" id="CHEBI:18420"/>
    </ligand>
</feature>
<evidence type="ECO:0000256" key="8">
    <source>
        <dbReference type="ARBA" id="ARBA00051875"/>
    </source>
</evidence>
<dbReference type="STRING" id="856793.MICA_1750"/>
<dbReference type="eggNOG" id="COG0127">
    <property type="taxonomic scope" value="Bacteria"/>
</dbReference>
<dbReference type="GO" id="GO:0000166">
    <property type="term" value="F:nucleotide binding"/>
    <property type="evidence" value="ECO:0007669"/>
    <property type="project" value="UniProtKB-KW"/>
</dbReference>
<keyword evidence="4 10" id="KW-0547">Nucleotide-binding</keyword>
<evidence type="ECO:0000256" key="9">
    <source>
        <dbReference type="ARBA" id="ARBA00052017"/>
    </source>
</evidence>
<organism evidence="12 13">
    <name type="scientific">Micavibrio aeruginosavorus (strain ARL-13)</name>
    <dbReference type="NCBI Taxonomy" id="856793"/>
    <lineage>
        <taxon>Bacteria</taxon>
        <taxon>Pseudomonadati</taxon>
        <taxon>Bdellovibrionota</taxon>
        <taxon>Bdellovibrionia</taxon>
        <taxon>Bdellovibrionales</taxon>
        <taxon>Pseudobdellovibrionaceae</taxon>
        <taxon>Micavibrio</taxon>
    </lineage>
</organism>
<dbReference type="CDD" id="cd00515">
    <property type="entry name" value="HAM1"/>
    <property type="match status" value="1"/>
</dbReference>
<keyword evidence="6 10" id="KW-0460">Magnesium</keyword>
<comment type="subunit">
    <text evidence="2 10">Homodimer.</text>
</comment>
<evidence type="ECO:0000256" key="5">
    <source>
        <dbReference type="ARBA" id="ARBA00022801"/>
    </source>
</evidence>
<dbReference type="GO" id="GO:0036220">
    <property type="term" value="F:ITP diphosphatase activity"/>
    <property type="evidence" value="ECO:0007669"/>
    <property type="project" value="UniProtKB-UniRule"/>
</dbReference>
<dbReference type="EC" id="3.6.1.66" evidence="10"/>
<dbReference type="GO" id="GO:0005829">
    <property type="term" value="C:cytosol"/>
    <property type="evidence" value="ECO:0007669"/>
    <property type="project" value="TreeGrafter"/>
</dbReference>
<feature type="binding site" evidence="10">
    <location>
        <position position="74"/>
    </location>
    <ligand>
        <name>Mg(2+)</name>
        <dbReference type="ChEBI" id="CHEBI:18420"/>
    </ligand>
</feature>
<dbReference type="AlphaFoldDB" id="G2KRV4"/>
<dbReference type="FunFam" id="3.90.950.10:FF:000001">
    <property type="entry name" value="dITP/XTP pyrophosphatase"/>
    <property type="match status" value="1"/>
</dbReference>
<dbReference type="InterPro" id="IPR002637">
    <property type="entry name" value="RdgB/HAM1"/>
</dbReference>
<feature type="binding site" evidence="10">
    <location>
        <position position="178"/>
    </location>
    <ligand>
        <name>substrate</name>
    </ligand>
</feature>
<dbReference type="KEGG" id="mai:MICA_1750"/>
<dbReference type="EMBL" id="CP002382">
    <property type="protein sequence ID" value="AEP10062.1"/>
    <property type="molecule type" value="Genomic_DNA"/>
</dbReference>